<name>A0A8S1TAN6_PAROT</name>
<dbReference type="EMBL" id="CAJJDP010000021">
    <property type="protein sequence ID" value="CAD8148868.1"/>
    <property type="molecule type" value="Genomic_DNA"/>
</dbReference>
<keyword evidence="3" id="KW-0863">Zinc-finger</keyword>
<feature type="compositionally biased region" description="Low complexity" evidence="4">
    <location>
        <begin position="67"/>
        <end position="82"/>
    </location>
</feature>
<dbReference type="InterPro" id="IPR013087">
    <property type="entry name" value="Znf_C2H2_type"/>
</dbReference>
<keyword evidence="2" id="KW-0677">Repeat</keyword>
<dbReference type="Pfam" id="PF12799">
    <property type="entry name" value="LRR_4"/>
    <property type="match status" value="1"/>
</dbReference>
<feature type="region of interest" description="Disordered" evidence="4">
    <location>
        <begin position="67"/>
        <end position="91"/>
    </location>
</feature>
<comment type="caution">
    <text evidence="6">The sequence shown here is derived from an EMBL/GenBank/DDBJ whole genome shotgun (WGS) entry which is preliminary data.</text>
</comment>
<sequence>MNQLECPHGCGRTFNDNKRMEDHIKTRHFLQQKAYPSLSKNTNVNVMQRKVNVLRQKLPQLRNNLSETQSSFSTTQQQMSESVIPQQKPSKPFQKIQLQFKKNTTLRLNSYNRKIDDVQNIDDQKDKEFNDTQKTQQTIKIMEASPVISANDLMEARKMITKQFVCTNSDGSDLKSVTNLSLIDKNLLIFESTTEVPFSELNALKSLSLSQNKLINVIGISILQNIVDLNVNNNKITTLQPLGDCKRLQRLYANHNLIDSIEFGLMIHLNWRQLNY</sequence>
<proteinExistence type="predicted"/>
<evidence type="ECO:0000256" key="4">
    <source>
        <dbReference type="SAM" id="MobiDB-lite"/>
    </source>
</evidence>
<keyword evidence="1" id="KW-0433">Leucine-rich repeat</keyword>
<dbReference type="PROSITE" id="PS00028">
    <property type="entry name" value="ZINC_FINGER_C2H2_1"/>
    <property type="match status" value="1"/>
</dbReference>
<organism evidence="6 7">
    <name type="scientific">Paramecium octaurelia</name>
    <dbReference type="NCBI Taxonomy" id="43137"/>
    <lineage>
        <taxon>Eukaryota</taxon>
        <taxon>Sar</taxon>
        <taxon>Alveolata</taxon>
        <taxon>Ciliophora</taxon>
        <taxon>Intramacronucleata</taxon>
        <taxon>Oligohymenophorea</taxon>
        <taxon>Peniculida</taxon>
        <taxon>Parameciidae</taxon>
        <taxon>Paramecium</taxon>
    </lineage>
</organism>
<dbReference type="InterPro" id="IPR001611">
    <property type="entry name" value="Leu-rich_rpt"/>
</dbReference>
<reference evidence="6" key="1">
    <citation type="submission" date="2021-01" db="EMBL/GenBank/DDBJ databases">
        <authorList>
            <consortium name="Genoscope - CEA"/>
            <person name="William W."/>
        </authorList>
    </citation>
    <scope>NUCLEOTIDE SEQUENCE</scope>
</reference>
<evidence type="ECO:0000313" key="6">
    <source>
        <dbReference type="EMBL" id="CAD8148868.1"/>
    </source>
</evidence>
<keyword evidence="3" id="KW-0479">Metal-binding</keyword>
<dbReference type="AlphaFoldDB" id="A0A8S1TAN6"/>
<accession>A0A8S1TAN6</accession>
<keyword evidence="3" id="KW-0862">Zinc</keyword>
<evidence type="ECO:0000313" key="7">
    <source>
        <dbReference type="Proteomes" id="UP000683925"/>
    </source>
</evidence>
<feature type="domain" description="C2H2-type" evidence="5">
    <location>
        <begin position="4"/>
        <end position="33"/>
    </location>
</feature>
<dbReference type="InterPro" id="IPR050836">
    <property type="entry name" value="SDS22/Internalin_LRR"/>
</dbReference>
<keyword evidence="7" id="KW-1185">Reference proteome</keyword>
<dbReference type="PROSITE" id="PS51450">
    <property type="entry name" value="LRR"/>
    <property type="match status" value="1"/>
</dbReference>
<gene>
    <name evidence="6" type="ORF">POCTA_138.1.T0210340</name>
</gene>
<dbReference type="Proteomes" id="UP000683925">
    <property type="component" value="Unassembled WGS sequence"/>
</dbReference>
<dbReference type="PROSITE" id="PS50157">
    <property type="entry name" value="ZINC_FINGER_C2H2_2"/>
    <property type="match status" value="1"/>
</dbReference>
<evidence type="ECO:0000259" key="5">
    <source>
        <dbReference type="PROSITE" id="PS50157"/>
    </source>
</evidence>
<dbReference type="InterPro" id="IPR025875">
    <property type="entry name" value="Leu-rich_rpt_4"/>
</dbReference>
<dbReference type="GO" id="GO:0008270">
    <property type="term" value="F:zinc ion binding"/>
    <property type="evidence" value="ECO:0007669"/>
    <property type="project" value="UniProtKB-KW"/>
</dbReference>
<protein>
    <recommendedName>
        <fullName evidence="5">C2H2-type domain-containing protein</fullName>
    </recommendedName>
</protein>
<evidence type="ECO:0000256" key="2">
    <source>
        <dbReference type="ARBA" id="ARBA00022737"/>
    </source>
</evidence>
<evidence type="ECO:0000256" key="3">
    <source>
        <dbReference type="PROSITE-ProRule" id="PRU00042"/>
    </source>
</evidence>
<evidence type="ECO:0000256" key="1">
    <source>
        <dbReference type="ARBA" id="ARBA00022614"/>
    </source>
</evidence>
<dbReference type="PANTHER" id="PTHR46652:SF3">
    <property type="entry name" value="LEUCINE-RICH REPEAT-CONTAINING PROTEIN 9"/>
    <property type="match status" value="1"/>
</dbReference>
<dbReference type="OMA" id="NKRMEDH"/>
<dbReference type="OrthoDB" id="305087at2759"/>
<dbReference type="PANTHER" id="PTHR46652">
    <property type="entry name" value="LEUCINE-RICH REPEAT AND IQ DOMAIN-CONTAINING PROTEIN 1-RELATED"/>
    <property type="match status" value="1"/>
</dbReference>